<evidence type="ECO:0000313" key="2">
    <source>
        <dbReference type="EMBL" id="OBS81505.1"/>
    </source>
</evidence>
<feature type="signal peptide" evidence="1">
    <location>
        <begin position="1"/>
        <end position="25"/>
    </location>
</feature>
<evidence type="ECO:0000313" key="3">
    <source>
        <dbReference type="Proteomes" id="UP000092124"/>
    </source>
</evidence>
<dbReference type="STRING" id="56216.A0A1A6HU29"/>
<gene>
    <name evidence="2" type="ORF">A6R68_20238</name>
</gene>
<dbReference type="EMBL" id="LZPO01011126">
    <property type="protein sequence ID" value="OBS81505.1"/>
    <property type="molecule type" value="Genomic_DNA"/>
</dbReference>
<organism evidence="2 3">
    <name type="scientific">Neotoma lepida</name>
    <name type="common">Desert woodrat</name>
    <dbReference type="NCBI Taxonomy" id="56216"/>
    <lineage>
        <taxon>Eukaryota</taxon>
        <taxon>Metazoa</taxon>
        <taxon>Chordata</taxon>
        <taxon>Craniata</taxon>
        <taxon>Vertebrata</taxon>
        <taxon>Euteleostomi</taxon>
        <taxon>Mammalia</taxon>
        <taxon>Eutheria</taxon>
        <taxon>Euarchontoglires</taxon>
        <taxon>Glires</taxon>
        <taxon>Rodentia</taxon>
        <taxon>Myomorpha</taxon>
        <taxon>Muroidea</taxon>
        <taxon>Cricetidae</taxon>
        <taxon>Neotominae</taxon>
        <taxon>Neotoma</taxon>
    </lineage>
</organism>
<sequence>MEGAKGPRLKDFLSGSLASWALGLAGLVGEAEESAGTEEEEKGTLCREKRLLQLSDGALLLRVLGIM</sequence>
<protein>
    <submittedName>
        <fullName evidence="2">Uncharacterized protein</fullName>
    </submittedName>
</protein>
<reference evidence="2 3" key="1">
    <citation type="submission" date="2016-06" db="EMBL/GenBank/DDBJ databases">
        <title>The Draft Genome Sequence and Annotation of the Desert Woodrat Neotoma lepida.</title>
        <authorList>
            <person name="Campbell M."/>
            <person name="Oakeson K.F."/>
            <person name="Yandell M."/>
            <person name="Halpert J.R."/>
            <person name="Dearing D."/>
        </authorList>
    </citation>
    <scope>NUCLEOTIDE SEQUENCE [LARGE SCALE GENOMIC DNA]</scope>
    <source>
        <strain evidence="2">417</strain>
        <tissue evidence="2">Liver</tissue>
    </source>
</reference>
<proteinExistence type="predicted"/>
<evidence type="ECO:0000256" key="1">
    <source>
        <dbReference type="SAM" id="SignalP"/>
    </source>
</evidence>
<name>A0A1A6HU29_NEOLE</name>
<comment type="caution">
    <text evidence="2">The sequence shown here is derived from an EMBL/GenBank/DDBJ whole genome shotgun (WGS) entry which is preliminary data.</text>
</comment>
<keyword evidence="3" id="KW-1185">Reference proteome</keyword>
<accession>A0A1A6HU29</accession>
<keyword evidence="1" id="KW-0732">Signal</keyword>
<feature type="chain" id="PRO_5008346637" evidence="1">
    <location>
        <begin position="26"/>
        <end position="67"/>
    </location>
</feature>
<dbReference type="AlphaFoldDB" id="A0A1A6HU29"/>
<dbReference type="Proteomes" id="UP000092124">
    <property type="component" value="Unassembled WGS sequence"/>
</dbReference>